<evidence type="ECO:0000256" key="6">
    <source>
        <dbReference type="ARBA" id="ARBA00022630"/>
    </source>
</evidence>
<dbReference type="PANTHER" id="PTHR30040">
    <property type="entry name" value="THIAMINE BIOSYNTHESIS LIPOPROTEIN APBE"/>
    <property type="match status" value="1"/>
</dbReference>
<evidence type="ECO:0000313" key="22">
    <source>
        <dbReference type="Proteomes" id="UP000754644"/>
    </source>
</evidence>
<keyword evidence="5 20" id="KW-0997">Cell inner membrane</keyword>
<evidence type="ECO:0000256" key="10">
    <source>
        <dbReference type="ARBA" id="ARBA00022827"/>
    </source>
</evidence>
<gene>
    <name evidence="21" type="ORF">HQ497_15635</name>
</gene>
<keyword evidence="11 18" id="KW-0460">Magnesium</keyword>
<dbReference type="SUPFAM" id="SSF143631">
    <property type="entry name" value="ApbE-like"/>
    <property type="match status" value="1"/>
</dbReference>
<evidence type="ECO:0000256" key="13">
    <source>
        <dbReference type="ARBA" id="ARBA00023139"/>
    </source>
</evidence>
<feature type="binding site" evidence="19">
    <location>
        <position position="165"/>
    </location>
    <ligand>
        <name>Mg(2+)</name>
        <dbReference type="ChEBI" id="CHEBI:18420"/>
    </ligand>
</feature>
<comment type="similarity">
    <text evidence="1 18 20">Belongs to the ApbE family.</text>
</comment>
<reference evidence="21" key="1">
    <citation type="submission" date="2020-05" db="EMBL/GenBank/DDBJ databases">
        <title>Sulfur intermediates as new biogeochemical hubs in an aquatic model microbial ecosystem.</title>
        <authorList>
            <person name="Vigneron A."/>
        </authorList>
    </citation>
    <scope>NUCLEOTIDE SEQUENCE</scope>
    <source>
        <strain evidence="21">Bin.250</strain>
    </source>
</reference>
<feature type="binding site" evidence="19">
    <location>
        <position position="283"/>
    </location>
    <ligand>
        <name>Mg(2+)</name>
        <dbReference type="ChEBI" id="CHEBI:18420"/>
    </ligand>
</feature>
<evidence type="ECO:0000256" key="18">
    <source>
        <dbReference type="PIRNR" id="PIRNR006268"/>
    </source>
</evidence>
<keyword evidence="14 20" id="KW-0449">Lipoprotein</keyword>
<comment type="cofactor">
    <cofactor evidence="19">
        <name>Mg(2+)</name>
        <dbReference type="ChEBI" id="CHEBI:18420"/>
    </cofactor>
    <cofactor evidence="19">
        <name>Mn(2+)</name>
        <dbReference type="ChEBI" id="CHEBI:29035"/>
    </cofactor>
    <text evidence="19">Magnesium. Can also use manganese.</text>
</comment>
<comment type="catalytic activity">
    <reaction evidence="16 18 20">
        <text>L-threonyl-[protein] + FAD = FMN-L-threonyl-[protein] + AMP + H(+)</text>
        <dbReference type="Rhea" id="RHEA:36847"/>
        <dbReference type="Rhea" id="RHEA-COMP:11060"/>
        <dbReference type="Rhea" id="RHEA-COMP:11061"/>
        <dbReference type="ChEBI" id="CHEBI:15378"/>
        <dbReference type="ChEBI" id="CHEBI:30013"/>
        <dbReference type="ChEBI" id="CHEBI:57692"/>
        <dbReference type="ChEBI" id="CHEBI:74257"/>
        <dbReference type="ChEBI" id="CHEBI:456215"/>
        <dbReference type="EC" id="2.7.1.180"/>
    </reaction>
</comment>
<dbReference type="InterPro" id="IPR024932">
    <property type="entry name" value="ApbE"/>
</dbReference>
<evidence type="ECO:0000256" key="15">
    <source>
        <dbReference type="ARBA" id="ARBA00031306"/>
    </source>
</evidence>
<keyword evidence="9" id="KW-0732">Signal</keyword>
<dbReference type="Gene3D" id="3.10.520.10">
    <property type="entry name" value="ApbE-like domains"/>
    <property type="match status" value="1"/>
</dbReference>
<keyword evidence="10 18" id="KW-0274">FAD</keyword>
<keyword evidence="4" id="KW-1003">Cell membrane</keyword>
<dbReference type="PIRSF" id="PIRSF006268">
    <property type="entry name" value="ApbE"/>
    <property type="match status" value="1"/>
</dbReference>
<evidence type="ECO:0000256" key="2">
    <source>
        <dbReference type="ARBA" id="ARBA00011955"/>
    </source>
</evidence>
<evidence type="ECO:0000256" key="14">
    <source>
        <dbReference type="ARBA" id="ARBA00023288"/>
    </source>
</evidence>
<evidence type="ECO:0000256" key="5">
    <source>
        <dbReference type="ARBA" id="ARBA00022519"/>
    </source>
</evidence>
<dbReference type="EMBL" id="JABMOJ010000583">
    <property type="protein sequence ID" value="NQV66791.1"/>
    <property type="molecule type" value="Genomic_DNA"/>
</dbReference>
<dbReference type="GO" id="GO:0005886">
    <property type="term" value="C:plasma membrane"/>
    <property type="evidence" value="ECO:0007669"/>
    <property type="project" value="UniProtKB-SubCell"/>
</dbReference>
<evidence type="ECO:0000256" key="19">
    <source>
        <dbReference type="PIRSR" id="PIRSR006268-2"/>
    </source>
</evidence>
<organism evidence="21 22">
    <name type="scientific">SAR86 cluster bacterium</name>
    <dbReference type="NCBI Taxonomy" id="2030880"/>
    <lineage>
        <taxon>Bacteria</taxon>
        <taxon>Pseudomonadati</taxon>
        <taxon>Pseudomonadota</taxon>
        <taxon>Gammaproteobacteria</taxon>
        <taxon>SAR86 cluster</taxon>
    </lineage>
</organism>
<dbReference type="PANTHER" id="PTHR30040:SF2">
    <property type="entry name" value="FAD:PROTEIN FMN TRANSFERASE"/>
    <property type="match status" value="1"/>
</dbReference>
<dbReference type="EC" id="2.7.1.180" evidence="2 18"/>
<evidence type="ECO:0000256" key="8">
    <source>
        <dbReference type="ARBA" id="ARBA00022723"/>
    </source>
</evidence>
<evidence type="ECO:0000256" key="9">
    <source>
        <dbReference type="ARBA" id="ARBA00022729"/>
    </source>
</evidence>
<comment type="subcellular location">
    <subcellularLocation>
        <location evidence="17 20">Cell inner membrane</location>
        <topology evidence="17 20">Lipid-anchor</topology>
        <orientation evidence="17 20">Periplasmic side</orientation>
    </subcellularLocation>
</comment>
<dbReference type="GO" id="GO:0046872">
    <property type="term" value="F:metal ion binding"/>
    <property type="evidence" value="ECO:0007669"/>
    <property type="project" value="UniProtKB-UniRule"/>
</dbReference>
<evidence type="ECO:0000256" key="16">
    <source>
        <dbReference type="ARBA" id="ARBA00048540"/>
    </source>
</evidence>
<evidence type="ECO:0000256" key="1">
    <source>
        <dbReference type="ARBA" id="ARBA00008282"/>
    </source>
</evidence>
<keyword evidence="12" id="KW-0472">Membrane</keyword>
<keyword evidence="13" id="KW-0564">Palmitate</keyword>
<dbReference type="Pfam" id="PF02424">
    <property type="entry name" value="ApbE"/>
    <property type="match status" value="1"/>
</dbReference>
<evidence type="ECO:0000256" key="12">
    <source>
        <dbReference type="ARBA" id="ARBA00023136"/>
    </source>
</evidence>
<evidence type="ECO:0000256" key="20">
    <source>
        <dbReference type="RuleBase" id="RU363002"/>
    </source>
</evidence>
<comment type="caution">
    <text evidence="21">The sequence shown here is derived from an EMBL/GenBank/DDBJ whole genome shotgun (WGS) entry which is preliminary data.</text>
</comment>
<comment type="function">
    <text evidence="20">Flavin transferase that catalyzes the transfer of the FMN moiety of FAD and its covalent binding to the hydroxyl group of a threonine residue in a target flavoprotein.</text>
</comment>
<keyword evidence="8 18" id="KW-0479">Metal-binding</keyword>
<evidence type="ECO:0000256" key="3">
    <source>
        <dbReference type="ARBA" id="ARBA00016337"/>
    </source>
</evidence>
<protein>
    <recommendedName>
        <fullName evidence="3 18">FAD:protein FMN transferase</fullName>
        <ecNumber evidence="2 18">2.7.1.180</ecNumber>
    </recommendedName>
    <alternativeName>
        <fullName evidence="15 18">Flavin transferase</fullName>
    </alternativeName>
</protein>
<proteinExistence type="inferred from homology"/>
<dbReference type="FunFam" id="3.10.520.10:FF:000001">
    <property type="entry name" value="FAD:protein FMN transferase"/>
    <property type="match status" value="1"/>
</dbReference>
<accession>A0A972W0B7</accession>
<evidence type="ECO:0000256" key="7">
    <source>
        <dbReference type="ARBA" id="ARBA00022679"/>
    </source>
</evidence>
<dbReference type="AlphaFoldDB" id="A0A972W0B7"/>
<feature type="binding site" evidence="19">
    <location>
        <position position="279"/>
    </location>
    <ligand>
        <name>Mg(2+)</name>
        <dbReference type="ChEBI" id="CHEBI:18420"/>
    </ligand>
</feature>
<evidence type="ECO:0000256" key="11">
    <source>
        <dbReference type="ARBA" id="ARBA00022842"/>
    </source>
</evidence>
<evidence type="ECO:0000256" key="4">
    <source>
        <dbReference type="ARBA" id="ARBA00022475"/>
    </source>
</evidence>
<sequence>MRKFIILCIVLLGGCDQTQQVDIVGNTMGTTYSIKIISTDIDQANLTAEVETRLRDINGLMSTYMPDSELSRFNQSPANEWFNVSPEIIEVLAMAADIYRLSEGSFDVTVGPLVNLWGFGPNPGPDQVPAAKQINEILETIGFEHLQVRADALRKNVDLYVDLSAIAKGYAVDQLASLLDNHGIQRYLVEIGGELRGKGVNAQGQPWRVAVELPESNQRIPYRIIELVDMGMATSGDYRNYFEQGGVRYSHTIDPATGYPIRHNLASVTVLAPSTAMADGLATAIDVMGADRGLALAEAQGLAVFVILKRGDGFEAQYSTAFAPYLKAEE</sequence>
<dbReference type="Proteomes" id="UP000754644">
    <property type="component" value="Unassembled WGS sequence"/>
</dbReference>
<dbReference type="PROSITE" id="PS51257">
    <property type="entry name" value="PROKAR_LIPOPROTEIN"/>
    <property type="match status" value="1"/>
</dbReference>
<name>A0A972W0B7_9GAMM</name>
<keyword evidence="6 18" id="KW-0285">Flavoprotein</keyword>
<keyword evidence="7 18" id="KW-0808">Transferase</keyword>
<dbReference type="InterPro" id="IPR003374">
    <property type="entry name" value="ApbE-like_sf"/>
</dbReference>
<evidence type="ECO:0000256" key="17">
    <source>
        <dbReference type="ARBA" id="ARBA00060485"/>
    </source>
</evidence>
<evidence type="ECO:0000313" key="21">
    <source>
        <dbReference type="EMBL" id="NQV66791.1"/>
    </source>
</evidence>
<dbReference type="GO" id="GO:0016740">
    <property type="term" value="F:transferase activity"/>
    <property type="evidence" value="ECO:0007669"/>
    <property type="project" value="UniProtKB-UniRule"/>
</dbReference>